<dbReference type="InterPro" id="IPR056792">
    <property type="entry name" value="PRC_RimM"/>
</dbReference>
<dbReference type="InterPro" id="IPR011033">
    <property type="entry name" value="PRC_barrel-like_sf"/>
</dbReference>
<dbReference type="SUPFAM" id="SSF50346">
    <property type="entry name" value="PRC-barrel domain"/>
    <property type="match status" value="1"/>
</dbReference>
<keyword evidence="3" id="KW-1185">Reference proteome</keyword>
<dbReference type="RefSeq" id="WP_004609718.1">
    <property type="nucleotide sequence ID" value="NZ_DS562849.1"/>
</dbReference>
<reference evidence="2" key="1">
    <citation type="submission" date="2008-02" db="EMBL/GenBank/DDBJ databases">
        <authorList>
            <person name="Fulton L."/>
            <person name="Clifton S."/>
            <person name="Fulton B."/>
            <person name="Xu J."/>
            <person name="Minx P."/>
            <person name="Pepin K.H."/>
            <person name="Johnson M."/>
            <person name="Thiruvilangam P."/>
            <person name="Bhonagiri V."/>
            <person name="Nash W.E."/>
            <person name="Mardis E.R."/>
            <person name="Wilson R.K."/>
        </authorList>
    </citation>
    <scope>NUCLEOTIDE SEQUENCE [LARGE SCALE GENOMIC DNA]</scope>
    <source>
        <strain evidence="2">DSM 1552</strain>
    </source>
</reference>
<dbReference type="AlphaFoldDB" id="B1C1S9"/>
<dbReference type="Proteomes" id="UP000004910">
    <property type="component" value="Unassembled WGS sequence"/>
</dbReference>
<comment type="caution">
    <text evidence="2">The sequence shown here is derived from an EMBL/GenBank/DDBJ whole genome shotgun (WGS) entry which is preliminary data.</text>
</comment>
<evidence type="ECO:0000313" key="2">
    <source>
        <dbReference type="EMBL" id="EDS74871.1"/>
    </source>
</evidence>
<accession>B1C1S9</accession>
<dbReference type="EMBL" id="ABIK02000008">
    <property type="protein sequence ID" value="EDS74871.1"/>
    <property type="molecule type" value="Genomic_DNA"/>
</dbReference>
<gene>
    <name evidence="2" type="ORF">CLOSPI_01186</name>
</gene>
<proteinExistence type="predicted"/>
<organism evidence="2 3">
    <name type="scientific">Thomasclavelia spiroformis DSM 1552</name>
    <dbReference type="NCBI Taxonomy" id="428126"/>
    <lineage>
        <taxon>Bacteria</taxon>
        <taxon>Bacillati</taxon>
        <taxon>Bacillota</taxon>
        <taxon>Erysipelotrichia</taxon>
        <taxon>Erysipelotrichales</taxon>
        <taxon>Coprobacillaceae</taxon>
        <taxon>Thomasclavelia</taxon>
    </lineage>
</organism>
<dbReference type="HOGENOM" id="CLU_2859880_0_0_9"/>
<reference evidence="2" key="2">
    <citation type="submission" date="2014-06" db="EMBL/GenBank/DDBJ databases">
        <title>Draft genome sequence of Clostridium spiroforme (DSM 1552).</title>
        <authorList>
            <person name="Sudarsanam P."/>
            <person name="Ley R."/>
            <person name="Guruge J."/>
            <person name="Turnbaugh P.J."/>
            <person name="Mahowald M."/>
            <person name="Liep D."/>
            <person name="Gordon J."/>
        </authorList>
    </citation>
    <scope>NUCLEOTIDE SEQUENCE</scope>
    <source>
        <strain evidence="2">DSM 1552</strain>
    </source>
</reference>
<evidence type="ECO:0000259" key="1">
    <source>
        <dbReference type="Pfam" id="PF24986"/>
    </source>
</evidence>
<feature type="domain" description="Ribosome maturation factor RimM PRC barrel" evidence="1">
    <location>
        <begin position="2"/>
        <end position="60"/>
    </location>
</feature>
<protein>
    <recommendedName>
        <fullName evidence="1">Ribosome maturation factor RimM PRC barrel domain-containing protein</fullName>
    </recommendedName>
</protein>
<dbReference type="STRING" id="428126.CLOSPI_01186"/>
<dbReference type="Pfam" id="PF24986">
    <property type="entry name" value="PRC_RimM"/>
    <property type="match status" value="1"/>
</dbReference>
<evidence type="ECO:0000313" key="3">
    <source>
        <dbReference type="Proteomes" id="UP000004910"/>
    </source>
</evidence>
<sequence>MVKCDDKIIGKVKTIYNNGRHDILNIDYNGKNVAIPYVDAFIKDVDLNNEVIEVELIKGLIDED</sequence>
<dbReference type="Gene3D" id="2.30.30.240">
    <property type="entry name" value="PRC-barrel domain"/>
    <property type="match status" value="1"/>
</dbReference>
<name>B1C1S9_9FIRM</name>